<gene>
    <name evidence="1" type="ORF">PoB_003593200</name>
</gene>
<name>A0AAV4AQ45_9GAST</name>
<organism evidence="1 2">
    <name type="scientific">Plakobranchus ocellatus</name>
    <dbReference type="NCBI Taxonomy" id="259542"/>
    <lineage>
        <taxon>Eukaryota</taxon>
        <taxon>Metazoa</taxon>
        <taxon>Spiralia</taxon>
        <taxon>Lophotrochozoa</taxon>
        <taxon>Mollusca</taxon>
        <taxon>Gastropoda</taxon>
        <taxon>Heterobranchia</taxon>
        <taxon>Euthyneura</taxon>
        <taxon>Panpulmonata</taxon>
        <taxon>Sacoglossa</taxon>
        <taxon>Placobranchoidea</taxon>
        <taxon>Plakobranchidae</taxon>
        <taxon>Plakobranchus</taxon>
    </lineage>
</organism>
<evidence type="ECO:0000313" key="1">
    <source>
        <dbReference type="EMBL" id="GFO09427.1"/>
    </source>
</evidence>
<proteinExistence type="predicted"/>
<protein>
    <submittedName>
        <fullName evidence="1">Uncharacterized protein</fullName>
    </submittedName>
</protein>
<dbReference type="Proteomes" id="UP000735302">
    <property type="component" value="Unassembled WGS sequence"/>
</dbReference>
<reference evidence="1 2" key="1">
    <citation type="journal article" date="2021" name="Elife">
        <title>Chloroplast acquisition without the gene transfer in kleptoplastic sea slugs, Plakobranchus ocellatus.</title>
        <authorList>
            <person name="Maeda T."/>
            <person name="Takahashi S."/>
            <person name="Yoshida T."/>
            <person name="Shimamura S."/>
            <person name="Takaki Y."/>
            <person name="Nagai Y."/>
            <person name="Toyoda A."/>
            <person name="Suzuki Y."/>
            <person name="Arimoto A."/>
            <person name="Ishii H."/>
            <person name="Satoh N."/>
            <person name="Nishiyama T."/>
            <person name="Hasebe M."/>
            <person name="Maruyama T."/>
            <person name="Minagawa J."/>
            <person name="Obokata J."/>
            <person name="Shigenobu S."/>
        </authorList>
    </citation>
    <scope>NUCLEOTIDE SEQUENCE [LARGE SCALE GENOMIC DNA]</scope>
</reference>
<dbReference type="EMBL" id="BLXT01004093">
    <property type="protein sequence ID" value="GFO09427.1"/>
    <property type="molecule type" value="Genomic_DNA"/>
</dbReference>
<dbReference type="AlphaFoldDB" id="A0AAV4AQ45"/>
<comment type="caution">
    <text evidence="1">The sequence shown here is derived from an EMBL/GenBank/DDBJ whole genome shotgun (WGS) entry which is preliminary data.</text>
</comment>
<accession>A0AAV4AQ45</accession>
<evidence type="ECO:0000313" key="2">
    <source>
        <dbReference type="Proteomes" id="UP000735302"/>
    </source>
</evidence>
<keyword evidence="2" id="KW-1185">Reference proteome</keyword>
<sequence length="89" mass="10538">MLRDSMMMLMLAGVSDGQHSTLNIYALILDAYYRRLQGSLFKKDDDDDDDDDNDEMMMMMMMMVVVMVVKDGEEEEEEHEKVMNRVCRW</sequence>